<organism evidence="2 3">
    <name type="scientific">Almyronema epifaneia S1</name>
    <dbReference type="NCBI Taxonomy" id="2991925"/>
    <lineage>
        <taxon>Bacteria</taxon>
        <taxon>Bacillati</taxon>
        <taxon>Cyanobacteriota</taxon>
        <taxon>Cyanophyceae</taxon>
        <taxon>Nodosilineales</taxon>
        <taxon>Nodosilineaceae</taxon>
        <taxon>Almyronema</taxon>
        <taxon>Almyronema epifaneia</taxon>
    </lineage>
</organism>
<protein>
    <recommendedName>
        <fullName evidence="4">AMIN domain-containing protein</fullName>
    </recommendedName>
</protein>
<dbReference type="EMBL" id="JBHZOL010000093">
    <property type="protein sequence ID" value="MFE4107768.1"/>
    <property type="molecule type" value="Genomic_DNA"/>
</dbReference>
<feature type="chain" id="PRO_5046401772" description="AMIN domain-containing protein" evidence="1">
    <location>
        <begin position="24"/>
        <end position="139"/>
    </location>
</feature>
<gene>
    <name evidence="2" type="ORF">ACFVKH_15880</name>
</gene>
<evidence type="ECO:0000313" key="3">
    <source>
        <dbReference type="Proteomes" id="UP001600165"/>
    </source>
</evidence>
<dbReference type="RefSeq" id="WP_377966802.1">
    <property type="nucleotide sequence ID" value="NZ_JBHZOL010000093.1"/>
</dbReference>
<dbReference type="Proteomes" id="UP001600165">
    <property type="component" value="Unassembled WGS sequence"/>
</dbReference>
<evidence type="ECO:0008006" key="4">
    <source>
        <dbReference type="Google" id="ProtNLM"/>
    </source>
</evidence>
<keyword evidence="3" id="KW-1185">Reference proteome</keyword>
<proteinExistence type="predicted"/>
<comment type="caution">
    <text evidence="2">The sequence shown here is derived from an EMBL/GenBank/DDBJ whole genome shotgun (WGS) entry which is preliminary data.</text>
</comment>
<feature type="signal peptide" evidence="1">
    <location>
        <begin position="1"/>
        <end position="23"/>
    </location>
</feature>
<evidence type="ECO:0000313" key="2">
    <source>
        <dbReference type="EMBL" id="MFE4107768.1"/>
    </source>
</evidence>
<sequence>MYKVFSAALMTSALLLTAGNHRAIAQNCTENCRSDQIQFPVGEPIKVQVINRSPALVEIEQVVRISPYRLRPTQSVDFDFRDGTLNNVSLVFWNSVDQPLRTLLSRPDRNTLRIEVFPFPYEPSDRSVYVLNDGRVVIY</sequence>
<name>A0ABW6IHS3_9CYAN</name>
<reference evidence="2 3" key="1">
    <citation type="submission" date="2024-10" db="EMBL/GenBank/DDBJ databases">
        <authorList>
            <person name="Ratan Roy A."/>
            <person name="Morales Sandoval P.H."/>
            <person name="De Los Santos Villalobos S."/>
            <person name="Chakraborty S."/>
            <person name="Mukherjee J."/>
        </authorList>
    </citation>
    <scope>NUCLEOTIDE SEQUENCE [LARGE SCALE GENOMIC DNA]</scope>
    <source>
        <strain evidence="2 3">S1</strain>
    </source>
</reference>
<accession>A0ABW6IHS3</accession>
<keyword evidence="1" id="KW-0732">Signal</keyword>
<evidence type="ECO:0000256" key="1">
    <source>
        <dbReference type="SAM" id="SignalP"/>
    </source>
</evidence>